<reference evidence="1" key="1">
    <citation type="submission" date="2016-10" db="EMBL/GenBank/DDBJ databases">
        <title>Genome sequence of Streptomyces mangrovisoli MUSC 149.</title>
        <authorList>
            <person name="Lee L.-H."/>
            <person name="Ser H.-L."/>
        </authorList>
    </citation>
    <scope>NUCLEOTIDE SEQUENCE [LARGE SCALE GENOMIC DNA]</scope>
    <source>
        <strain evidence="1">MUSC 149</strain>
    </source>
</reference>
<proteinExistence type="predicted"/>
<evidence type="ECO:0000313" key="2">
    <source>
        <dbReference type="Proteomes" id="UP000034196"/>
    </source>
</evidence>
<dbReference type="RefSeq" id="WP_046589483.1">
    <property type="nucleotide sequence ID" value="NZ_LAVA02000083.1"/>
</dbReference>
<accession>A0A1J4NRP9</accession>
<dbReference type="Proteomes" id="UP000034196">
    <property type="component" value="Unassembled WGS sequence"/>
</dbReference>
<dbReference type="AlphaFoldDB" id="A0A1J4NRP9"/>
<keyword evidence="2" id="KW-1185">Reference proteome</keyword>
<sequence>MTVTLVPLPLSSTEADQVSLSAEAPVVTPSTSAAAPALVIMTFLIARERGVDPWLSSGDAYDRGIAVRGRGRKDLPSVCHILVSRSVSAVIAAIAVIAEQADTKERSHDEDLDLADAEPG</sequence>
<dbReference type="EMBL" id="LAVA02000083">
    <property type="protein sequence ID" value="OIJ64268.1"/>
    <property type="molecule type" value="Genomic_DNA"/>
</dbReference>
<dbReference type="STRING" id="1428628.WN71_029325"/>
<organism evidence="1 2">
    <name type="scientific">Streptomyces mangrovisoli</name>
    <dbReference type="NCBI Taxonomy" id="1428628"/>
    <lineage>
        <taxon>Bacteria</taxon>
        <taxon>Bacillati</taxon>
        <taxon>Actinomycetota</taxon>
        <taxon>Actinomycetes</taxon>
        <taxon>Kitasatosporales</taxon>
        <taxon>Streptomycetaceae</taxon>
        <taxon>Streptomyces</taxon>
    </lineage>
</organism>
<evidence type="ECO:0000313" key="1">
    <source>
        <dbReference type="EMBL" id="OIJ64268.1"/>
    </source>
</evidence>
<protein>
    <submittedName>
        <fullName evidence="1">Uncharacterized protein</fullName>
    </submittedName>
</protein>
<comment type="caution">
    <text evidence="1">The sequence shown here is derived from an EMBL/GenBank/DDBJ whole genome shotgun (WGS) entry which is preliminary data.</text>
</comment>
<name>A0A1J4NRP9_9ACTN</name>
<gene>
    <name evidence="1" type="ORF">WN71_029325</name>
</gene>